<dbReference type="AlphaFoldDB" id="A0A167TVJ8"/>
<dbReference type="STRING" id="1081102.A0A167TVJ8"/>
<keyword evidence="3" id="KW-1185">Reference proteome</keyword>
<dbReference type="InterPro" id="IPR051870">
    <property type="entry name" value="Elongin-A_domain"/>
</dbReference>
<evidence type="ECO:0000313" key="3">
    <source>
        <dbReference type="Proteomes" id="UP000076874"/>
    </source>
</evidence>
<evidence type="ECO:0000313" key="2">
    <source>
        <dbReference type="EMBL" id="OAA60995.1"/>
    </source>
</evidence>
<dbReference type="Gene3D" id="6.10.250.3180">
    <property type="match status" value="1"/>
</dbReference>
<dbReference type="Pfam" id="PF06881">
    <property type="entry name" value="Elongin_A"/>
    <property type="match status" value="1"/>
</dbReference>
<feature type="compositionally biased region" description="Gly residues" evidence="1">
    <location>
        <begin position="275"/>
        <end position="295"/>
    </location>
</feature>
<reference evidence="2 3" key="1">
    <citation type="journal article" date="2016" name="Genome Biol. Evol.">
        <title>Divergent and convergent evolution of fungal pathogenicity.</title>
        <authorList>
            <person name="Shang Y."/>
            <person name="Xiao G."/>
            <person name="Zheng P."/>
            <person name="Cen K."/>
            <person name="Zhan S."/>
            <person name="Wang C."/>
        </authorList>
    </citation>
    <scope>NUCLEOTIDE SEQUENCE [LARGE SCALE GENOMIC DNA]</scope>
    <source>
        <strain evidence="2 3">RCEF 264</strain>
    </source>
</reference>
<dbReference type="PANTHER" id="PTHR15141:SF76">
    <property type="entry name" value="TRANSCRIPTION ELONGATION FACTOR B POLYPEPTIDE 3"/>
    <property type="match status" value="1"/>
</dbReference>
<sequence length="460" mass="48039">MVTVLPEAAKSRGPRSLKRMALTVAIRNIAAISDLGDLSFAEARPLLVHVENPHQLRLLEERTPQLAAEPTHMADLWTRLLDKQFPGYVAKGYLDGVDATGSSWFDIHQQVKAAADRDMAAATARLQQTLAGFDKAKEDHATQFVNNRALLRKMPGMGSSSGARRRAAGAAGGSPVLRFGGGSRTKMTTGQSVLKRARREAREIGKMNALSTPTSQLRVAQNQIRSAPAAMVHDHRVAHQTSLSATGAAAAGMIRAPKRRTSGASHGIRSFGGSSSSGGSSGGSSSIGGSSGSGSIGVSAAEARLLALKNGSKPTKNAAPPLKGRRGEAPSSIKSDGGGGGDDDDDDDDLFGDEPSPKKARLTVDDLERTTAGIASPVMTRATTAPTSKASRTRASKPAPSPAPARVLKPPAAPPTLAAGSATKKRDVEATPSLPKTVPSRPSPFRKKAPVDIFMRQKKR</sequence>
<dbReference type="InterPro" id="IPR010684">
    <property type="entry name" value="RNA_pol_II_trans_fac_SIII_A"/>
</dbReference>
<dbReference type="EMBL" id="AZHD01000008">
    <property type="protein sequence ID" value="OAA60995.1"/>
    <property type="molecule type" value="Genomic_DNA"/>
</dbReference>
<feature type="compositionally biased region" description="Acidic residues" evidence="1">
    <location>
        <begin position="341"/>
        <end position="352"/>
    </location>
</feature>
<name>A0A167TVJ8_9HYPO</name>
<dbReference type="GO" id="GO:0070449">
    <property type="term" value="C:elongin complex"/>
    <property type="evidence" value="ECO:0007669"/>
    <property type="project" value="InterPro"/>
</dbReference>
<feature type="region of interest" description="Disordered" evidence="1">
    <location>
        <begin position="255"/>
        <end position="296"/>
    </location>
</feature>
<dbReference type="PANTHER" id="PTHR15141">
    <property type="entry name" value="TRANSCRIPTION ELONGATION FACTOR B POLYPEPTIDE 3"/>
    <property type="match status" value="1"/>
</dbReference>
<feature type="region of interest" description="Disordered" evidence="1">
    <location>
        <begin position="153"/>
        <end position="193"/>
    </location>
</feature>
<gene>
    <name evidence="2" type="ORF">SPI_05019</name>
</gene>
<evidence type="ECO:0000256" key="1">
    <source>
        <dbReference type="SAM" id="MobiDB-lite"/>
    </source>
</evidence>
<dbReference type="OrthoDB" id="21513at2759"/>
<feature type="compositionally biased region" description="Low complexity" evidence="1">
    <location>
        <begin position="265"/>
        <end position="274"/>
    </location>
</feature>
<proteinExistence type="predicted"/>
<dbReference type="Proteomes" id="UP000076874">
    <property type="component" value="Unassembled WGS sequence"/>
</dbReference>
<organism evidence="2 3">
    <name type="scientific">Niveomyces insectorum RCEF 264</name>
    <dbReference type="NCBI Taxonomy" id="1081102"/>
    <lineage>
        <taxon>Eukaryota</taxon>
        <taxon>Fungi</taxon>
        <taxon>Dikarya</taxon>
        <taxon>Ascomycota</taxon>
        <taxon>Pezizomycotina</taxon>
        <taxon>Sordariomycetes</taxon>
        <taxon>Hypocreomycetidae</taxon>
        <taxon>Hypocreales</taxon>
        <taxon>Cordycipitaceae</taxon>
        <taxon>Niveomyces</taxon>
    </lineage>
</organism>
<protein>
    <submittedName>
        <fullName evidence="2">RNA polymerase 2 transcription factor siii subunit</fullName>
    </submittedName>
</protein>
<accession>A0A167TVJ8</accession>
<dbReference type="GO" id="GO:0006368">
    <property type="term" value="P:transcription elongation by RNA polymerase II"/>
    <property type="evidence" value="ECO:0007669"/>
    <property type="project" value="InterPro"/>
</dbReference>
<feature type="region of interest" description="Disordered" evidence="1">
    <location>
        <begin position="309"/>
        <end position="460"/>
    </location>
</feature>
<comment type="caution">
    <text evidence="2">The sequence shown here is derived from an EMBL/GenBank/DDBJ whole genome shotgun (WGS) entry which is preliminary data.</text>
</comment>